<name>A0A392NND6_9FABA</name>
<proteinExistence type="predicted"/>
<evidence type="ECO:0000313" key="1">
    <source>
        <dbReference type="EMBL" id="MCI01343.1"/>
    </source>
</evidence>
<keyword evidence="2" id="KW-1185">Reference proteome</keyword>
<dbReference type="EMBL" id="LXQA010045907">
    <property type="protein sequence ID" value="MCI01343.1"/>
    <property type="molecule type" value="Genomic_DNA"/>
</dbReference>
<protein>
    <submittedName>
        <fullName evidence="1">Uncharacterized protein</fullName>
    </submittedName>
</protein>
<organism evidence="1 2">
    <name type="scientific">Trifolium medium</name>
    <dbReference type="NCBI Taxonomy" id="97028"/>
    <lineage>
        <taxon>Eukaryota</taxon>
        <taxon>Viridiplantae</taxon>
        <taxon>Streptophyta</taxon>
        <taxon>Embryophyta</taxon>
        <taxon>Tracheophyta</taxon>
        <taxon>Spermatophyta</taxon>
        <taxon>Magnoliopsida</taxon>
        <taxon>eudicotyledons</taxon>
        <taxon>Gunneridae</taxon>
        <taxon>Pentapetalae</taxon>
        <taxon>rosids</taxon>
        <taxon>fabids</taxon>
        <taxon>Fabales</taxon>
        <taxon>Fabaceae</taxon>
        <taxon>Papilionoideae</taxon>
        <taxon>50 kb inversion clade</taxon>
        <taxon>NPAAA clade</taxon>
        <taxon>Hologalegina</taxon>
        <taxon>IRL clade</taxon>
        <taxon>Trifolieae</taxon>
        <taxon>Trifolium</taxon>
    </lineage>
</organism>
<comment type="caution">
    <text evidence="1">The sequence shown here is derived from an EMBL/GenBank/DDBJ whole genome shotgun (WGS) entry which is preliminary data.</text>
</comment>
<evidence type="ECO:0000313" key="2">
    <source>
        <dbReference type="Proteomes" id="UP000265520"/>
    </source>
</evidence>
<sequence length="62" mass="6749">MIATPADQVHGYLMLCVQLNYKVGIIRSGVSESKVRHGCDLSSDRCRRSVMVAPIQMTGVGI</sequence>
<accession>A0A392NND6</accession>
<dbReference type="AlphaFoldDB" id="A0A392NND6"/>
<reference evidence="1 2" key="1">
    <citation type="journal article" date="2018" name="Front. Plant Sci.">
        <title>Red Clover (Trifolium pratense) and Zigzag Clover (T. medium) - A Picture of Genomic Similarities and Differences.</title>
        <authorList>
            <person name="Dluhosova J."/>
            <person name="Istvanek J."/>
            <person name="Nedelnik J."/>
            <person name="Repkova J."/>
        </authorList>
    </citation>
    <scope>NUCLEOTIDE SEQUENCE [LARGE SCALE GENOMIC DNA]</scope>
    <source>
        <strain evidence="2">cv. 10/8</strain>
        <tissue evidence="1">Leaf</tissue>
    </source>
</reference>
<dbReference type="Proteomes" id="UP000265520">
    <property type="component" value="Unassembled WGS sequence"/>
</dbReference>